<dbReference type="GO" id="GO:0030313">
    <property type="term" value="C:cell envelope"/>
    <property type="evidence" value="ECO:0007669"/>
    <property type="project" value="UniProtKB-SubCell"/>
</dbReference>
<dbReference type="OrthoDB" id="9763546at2"/>
<dbReference type="Proteomes" id="UP000265619">
    <property type="component" value="Unassembled WGS sequence"/>
</dbReference>
<dbReference type="AlphaFoldDB" id="A0A9X8D6A7"/>
<keyword evidence="2 3" id="KW-0175">Coiled coil</keyword>
<evidence type="ECO:0000256" key="2">
    <source>
        <dbReference type="ARBA" id="ARBA00023054"/>
    </source>
</evidence>
<dbReference type="EMBL" id="QXMN01000008">
    <property type="protein sequence ID" value="RIX81946.1"/>
    <property type="molecule type" value="Genomic_DNA"/>
</dbReference>
<organism evidence="4 5">
    <name type="scientific">Acidovorax cavernicola</name>
    <dbReference type="NCBI Taxonomy" id="1675792"/>
    <lineage>
        <taxon>Bacteria</taxon>
        <taxon>Pseudomonadati</taxon>
        <taxon>Pseudomonadota</taxon>
        <taxon>Betaproteobacteria</taxon>
        <taxon>Burkholderiales</taxon>
        <taxon>Comamonadaceae</taxon>
        <taxon>Acidovorax</taxon>
    </lineage>
</organism>
<proteinExistence type="predicted"/>
<evidence type="ECO:0000313" key="4">
    <source>
        <dbReference type="EMBL" id="RIX81946.1"/>
    </source>
</evidence>
<dbReference type="Gene3D" id="1.10.287.470">
    <property type="entry name" value="Helix hairpin bin"/>
    <property type="match status" value="1"/>
</dbReference>
<reference evidence="4 5" key="1">
    <citation type="submission" date="2018-09" db="EMBL/GenBank/DDBJ databases">
        <title>Acidovorax cavernicola nov. sp. isolated from Gruta de las Maravillas (Aracena, Spain).</title>
        <authorList>
            <person name="Jurado V."/>
            <person name="Gutierrez-Patricio S."/>
            <person name="Gonzalez-Pimentel J.L."/>
            <person name="Miller A.Z."/>
            <person name="Laiz L."/>
            <person name="Saiz-Jimenez C."/>
        </authorList>
    </citation>
    <scope>NUCLEOTIDE SEQUENCE [LARGE SCALE GENOMIC DNA]</scope>
    <source>
        <strain evidence="4 5">1011MAR4D40.2</strain>
    </source>
</reference>
<dbReference type="RefSeq" id="WP_119553156.1">
    <property type="nucleotide sequence ID" value="NZ_QXMN01000008.1"/>
</dbReference>
<evidence type="ECO:0000256" key="1">
    <source>
        <dbReference type="ARBA" id="ARBA00004196"/>
    </source>
</evidence>
<feature type="coiled-coil region" evidence="3">
    <location>
        <begin position="287"/>
        <end position="314"/>
    </location>
</feature>
<sequence>MTDLAFHALAAKVRAAQRPADLAFLICNETHAIAPYRQAALVGFFGARRTRLVAHSGLADVESDSPYALWLAAVADHLKPRLDELPAVARVLALSPGMLPPALAASWADWLPDQVWVLPMADPEGRSRAALFLAREAPWPTEFDAKAPEFLLLQAAAMYGHAWWALTGRRRSLGTMLRELWARKPLRWALALLPLALLVPVREYALLQAEVISTRSQVIASPRDGVIRRMTVPPNTPVEADQTIAELDDTTLDNRLAVARAALSTARLELHQASQRAIESQSAKAELSLAEGKLREREVEVNALQREVAQLQIKAPAKGVFVYSDPDDWAGRPVQTGERVGLLADPAALGVQAWAPVSEAVNLAPGAPMTLFLRVAPLDPVSAQLDYAGYQAIEAPNGVASYQLRGHLSEPSSVARIGLRGTARVSGEWTVLGYLLFRRPFAAAREWCGC</sequence>
<accession>A0A9X8D6A7</accession>
<comment type="caution">
    <text evidence="4">The sequence shown here is derived from an EMBL/GenBank/DDBJ whole genome shotgun (WGS) entry which is preliminary data.</text>
</comment>
<comment type="subcellular location">
    <subcellularLocation>
        <location evidence="1">Cell envelope</location>
    </subcellularLocation>
</comment>
<protein>
    <submittedName>
        <fullName evidence="4">HlyD family efflux transporter periplasmic adaptor subunit</fullName>
    </submittedName>
</protein>
<evidence type="ECO:0000313" key="5">
    <source>
        <dbReference type="Proteomes" id="UP000265619"/>
    </source>
</evidence>
<keyword evidence="5" id="KW-1185">Reference proteome</keyword>
<dbReference type="PANTHER" id="PTHR32347">
    <property type="entry name" value="EFFLUX SYSTEM COMPONENT YKNX-RELATED"/>
    <property type="match status" value="1"/>
</dbReference>
<dbReference type="SUPFAM" id="SSF111369">
    <property type="entry name" value="HlyD-like secretion proteins"/>
    <property type="match status" value="1"/>
</dbReference>
<dbReference type="PANTHER" id="PTHR32347:SF23">
    <property type="entry name" value="BLL5650 PROTEIN"/>
    <property type="match status" value="1"/>
</dbReference>
<gene>
    <name evidence="4" type="ORF">D3H34_09220</name>
</gene>
<name>A0A9X8D6A7_9BURK</name>
<dbReference type="Gene3D" id="2.40.50.100">
    <property type="match status" value="1"/>
</dbReference>
<evidence type="ECO:0000256" key="3">
    <source>
        <dbReference type="SAM" id="Coils"/>
    </source>
</evidence>
<dbReference type="InterPro" id="IPR050465">
    <property type="entry name" value="UPF0194_transport"/>
</dbReference>